<evidence type="ECO:0000313" key="4">
    <source>
        <dbReference type="EMBL" id="AVD71385.1"/>
    </source>
</evidence>
<gene>
    <name evidence="4" type="ORF">CAY53_07825</name>
</gene>
<dbReference type="KEGG" id="deo:CAY53_07825"/>
<dbReference type="PANTHER" id="PTHR44591">
    <property type="entry name" value="STRESS RESPONSE REGULATOR PROTEIN 1"/>
    <property type="match status" value="1"/>
</dbReference>
<dbReference type="PROSITE" id="PS50110">
    <property type="entry name" value="RESPONSE_REGULATORY"/>
    <property type="match status" value="1"/>
</dbReference>
<evidence type="ECO:0000256" key="2">
    <source>
        <dbReference type="PROSITE-ProRule" id="PRU00169"/>
    </source>
</evidence>
<dbReference type="InterPro" id="IPR050595">
    <property type="entry name" value="Bact_response_regulator"/>
</dbReference>
<protein>
    <submittedName>
        <fullName evidence="4">Two-component system response regulator</fullName>
    </submittedName>
</protein>
<dbReference type="GO" id="GO:0000160">
    <property type="term" value="P:phosphorelay signal transduction system"/>
    <property type="evidence" value="ECO:0007669"/>
    <property type="project" value="InterPro"/>
</dbReference>
<dbReference type="SUPFAM" id="SSF52172">
    <property type="entry name" value="CheY-like"/>
    <property type="match status" value="1"/>
</dbReference>
<dbReference type="InterPro" id="IPR011006">
    <property type="entry name" value="CheY-like_superfamily"/>
</dbReference>
<dbReference type="AlphaFoldDB" id="A0A2L1GNW4"/>
<dbReference type="SMART" id="SM00448">
    <property type="entry name" value="REC"/>
    <property type="match status" value="1"/>
</dbReference>
<feature type="domain" description="Response regulatory" evidence="3">
    <location>
        <begin position="5"/>
        <end position="120"/>
    </location>
</feature>
<organism evidence="4 5">
    <name type="scientific">Desulfobulbus oralis</name>
    <dbReference type="NCBI Taxonomy" id="1986146"/>
    <lineage>
        <taxon>Bacteria</taxon>
        <taxon>Pseudomonadati</taxon>
        <taxon>Thermodesulfobacteriota</taxon>
        <taxon>Desulfobulbia</taxon>
        <taxon>Desulfobulbales</taxon>
        <taxon>Desulfobulbaceae</taxon>
        <taxon>Desulfobulbus</taxon>
    </lineage>
</organism>
<keyword evidence="1 2" id="KW-0597">Phosphoprotein</keyword>
<evidence type="ECO:0000313" key="5">
    <source>
        <dbReference type="Proteomes" id="UP000239867"/>
    </source>
</evidence>
<dbReference type="Proteomes" id="UP000239867">
    <property type="component" value="Chromosome"/>
</dbReference>
<evidence type="ECO:0000259" key="3">
    <source>
        <dbReference type="PROSITE" id="PS50110"/>
    </source>
</evidence>
<sequence>MSKGTILVADDSPTQQKLICAPFQANGYEVICAKDGCEALAAVEKGSQLALAVLDVVMPNMNGFQACKKIKKVRRELPIILLSTKDQESDAFWGKHQGADLYMTKPFDSEELFANAVKLMSRS</sequence>
<proteinExistence type="predicted"/>
<name>A0A2L1GNW4_9BACT</name>
<accession>A0A2L1GNW4</accession>
<dbReference type="EMBL" id="CP021255">
    <property type="protein sequence ID" value="AVD71385.1"/>
    <property type="molecule type" value="Genomic_DNA"/>
</dbReference>
<dbReference type="PANTHER" id="PTHR44591:SF3">
    <property type="entry name" value="RESPONSE REGULATORY DOMAIN-CONTAINING PROTEIN"/>
    <property type="match status" value="1"/>
</dbReference>
<dbReference type="InterPro" id="IPR001789">
    <property type="entry name" value="Sig_transdc_resp-reg_receiver"/>
</dbReference>
<feature type="modified residue" description="4-aspartylphosphate" evidence="2">
    <location>
        <position position="55"/>
    </location>
</feature>
<reference evidence="4 5" key="1">
    <citation type="journal article" date="2018" name="MBio">
        <title>Insights into the evolution of host association through the isolation and characterization of a novel human periodontal pathobiont, Desulfobulbus oralis.</title>
        <authorList>
            <person name="Cross K.L."/>
            <person name="Chirania P."/>
            <person name="Xiong W."/>
            <person name="Beall C.J."/>
            <person name="Elkins J.G."/>
            <person name="Giannone R.J."/>
            <person name="Griffen A.L."/>
            <person name="Guss A.M."/>
            <person name="Hettich R.L."/>
            <person name="Joshi S.S."/>
            <person name="Mokrzan E.M."/>
            <person name="Martin R.K."/>
            <person name="Zhulin I.B."/>
            <person name="Leys E.J."/>
            <person name="Podar M."/>
        </authorList>
    </citation>
    <scope>NUCLEOTIDE SEQUENCE [LARGE SCALE GENOMIC DNA]</scope>
    <source>
        <strain evidence="4 5">ORNL</strain>
    </source>
</reference>
<dbReference type="Gene3D" id="3.40.50.2300">
    <property type="match status" value="1"/>
</dbReference>
<dbReference type="OrthoDB" id="9790791at2"/>
<dbReference type="RefSeq" id="WP_104936650.1">
    <property type="nucleotide sequence ID" value="NZ_CP021255.1"/>
</dbReference>
<dbReference type="CDD" id="cd17574">
    <property type="entry name" value="REC_OmpR"/>
    <property type="match status" value="1"/>
</dbReference>
<dbReference type="Pfam" id="PF00072">
    <property type="entry name" value="Response_reg"/>
    <property type="match status" value="1"/>
</dbReference>
<evidence type="ECO:0000256" key="1">
    <source>
        <dbReference type="ARBA" id="ARBA00022553"/>
    </source>
</evidence>
<keyword evidence="5" id="KW-1185">Reference proteome</keyword>